<comment type="caution">
    <text evidence="2">The sequence shown here is derived from an EMBL/GenBank/DDBJ whole genome shotgun (WGS) entry which is preliminary data.</text>
</comment>
<proteinExistence type="predicted"/>
<dbReference type="InterPro" id="IPR052895">
    <property type="entry name" value="HetReg/Transcr_Mod"/>
</dbReference>
<gene>
    <name evidence="2" type="ORF">VSDG_05409</name>
</gene>
<reference evidence="2 3" key="1">
    <citation type="submission" date="2015-09" db="EMBL/GenBank/DDBJ databases">
        <title>Host preference determinants of Valsa canker pathogens revealed by comparative genomics.</title>
        <authorList>
            <person name="Yin Z."/>
            <person name="Huang L."/>
        </authorList>
    </citation>
    <scope>NUCLEOTIDE SEQUENCE [LARGE SCALE GENOMIC DNA]</scope>
    <source>
        <strain evidence="2 3">YSFL</strain>
    </source>
</reference>
<dbReference type="InterPro" id="IPR010730">
    <property type="entry name" value="HET"/>
</dbReference>
<dbReference type="Proteomes" id="UP000284375">
    <property type="component" value="Unassembled WGS sequence"/>
</dbReference>
<name>A0A423VZF8_CYTCH</name>
<evidence type="ECO:0000313" key="3">
    <source>
        <dbReference type="Proteomes" id="UP000284375"/>
    </source>
</evidence>
<dbReference type="PANTHER" id="PTHR24148">
    <property type="entry name" value="ANKYRIN REPEAT DOMAIN-CONTAINING PROTEIN 39 HOMOLOG-RELATED"/>
    <property type="match status" value="1"/>
</dbReference>
<organism evidence="2 3">
    <name type="scientific">Cytospora chrysosperma</name>
    <name type="common">Cytospora canker fungus</name>
    <name type="synonym">Sphaeria chrysosperma</name>
    <dbReference type="NCBI Taxonomy" id="252740"/>
    <lineage>
        <taxon>Eukaryota</taxon>
        <taxon>Fungi</taxon>
        <taxon>Dikarya</taxon>
        <taxon>Ascomycota</taxon>
        <taxon>Pezizomycotina</taxon>
        <taxon>Sordariomycetes</taxon>
        <taxon>Sordariomycetidae</taxon>
        <taxon>Diaporthales</taxon>
        <taxon>Cytosporaceae</taxon>
        <taxon>Cytospora</taxon>
    </lineage>
</organism>
<dbReference type="AlphaFoldDB" id="A0A423VZF8"/>
<dbReference type="EMBL" id="LJZO01000020">
    <property type="protein sequence ID" value="ROV96494.1"/>
    <property type="molecule type" value="Genomic_DNA"/>
</dbReference>
<accession>A0A423VZF8</accession>
<dbReference type="PANTHER" id="PTHR24148:SF78">
    <property type="entry name" value="HETEROKARYON INCOMPATIBILITY DOMAIN-CONTAINING PROTEIN"/>
    <property type="match status" value="1"/>
</dbReference>
<dbReference type="STRING" id="252740.A0A423VZF8"/>
<protein>
    <recommendedName>
        <fullName evidence="1">Heterokaryon incompatibility domain-containing protein</fullName>
    </recommendedName>
</protein>
<feature type="domain" description="Heterokaryon incompatibility" evidence="1">
    <location>
        <begin position="47"/>
        <end position="195"/>
    </location>
</feature>
<dbReference type="OrthoDB" id="194358at2759"/>
<sequence length="378" mass="43753">MNMESYVYKPLDLSSDAIRVLRLNHDPFFDNEIQCELIETYLGDVPYEALSYTWGSMDKPLKITVDASELHVTENLYTALQYLRLPYEDRLIWVDAVCINQDNNEERGHQVGQMRLVYKMAEGVLIWLGNGDVHIDHFFEAMNDRRFKEMTMAGSKAEGIKFDTEFSAEFCLEIQETFSKLMARPWFRRVWILQEVATSRKATVMCGRVLVSTRIFALVPTIIGFTVQEHCQAVLDIMPGHSRRLSWWSERQDLQTLLLKFAASEATDERDKIYALLGISSDAYNSKELVPNYVKDVQQLIHDTWSYILFKEVLDPSLHGFPKLNIIEFLQILDRLPQWTLKWSLHEGRDHIVLRLFGAMGNVGSRKCAGKWALLCGL</sequence>
<evidence type="ECO:0000259" key="1">
    <source>
        <dbReference type="Pfam" id="PF06985"/>
    </source>
</evidence>
<evidence type="ECO:0000313" key="2">
    <source>
        <dbReference type="EMBL" id="ROV96494.1"/>
    </source>
</evidence>
<dbReference type="Pfam" id="PF06985">
    <property type="entry name" value="HET"/>
    <property type="match status" value="1"/>
</dbReference>
<keyword evidence="3" id="KW-1185">Reference proteome</keyword>